<gene>
    <name evidence="2" type="ORF">Tci_471059</name>
</gene>
<dbReference type="InterPro" id="IPR041567">
    <property type="entry name" value="COI1_F-box"/>
</dbReference>
<dbReference type="EMBL" id="BKCJ010229655">
    <property type="protein sequence ID" value="GEY99085.1"/>
    <property type="molecule type" value="Genomic_DNA"/>
</dbReference>
<feature type="domain" description="COI1 F-box" evidence="1">
    <location>
        <begin position="3"/>
        <end position="38"/>
    </location>
</feature>
<protein>
    <recommendedName>
        <fullName evidence="1">COI1 F-box domain-containing protein</fullName>
    </recommendedName>
</protein>
<evidence type="ECO:0000259" key="1">
    <source>
        <dbReference type="Pfam" id="PF18511"/>
    </source>
</evidence>
<dbReference type="SUPFAM" id="SSF52047">
    <property type="entry name" value="RNI-like"/>
    <property type="match status" value="1"/>
</dbReference>
<organism evidence="2">
    <name type="scientific">Tanacetum cinerariifolium</name>
    <name type="common">Dalmatian daisy</name>
    <name type="synonym">Chrysanthemum cinerariifolium</name>
    <dbReference type="NCBI Taxonomy" id="118510"/>
    <lineage>
        <taxon>Eukaryota</taxon>
        <taxon>Viridiplantae</taxon>
        <taxon>Streptophyta</taxon>
        <taxon>Embryophyta</taxon>
        <taxon>Tracheophyta</taxon>
        <taxon>Spermatophyta</taxon>
        <taxon>Magnoliopsida</taxon>
        <taxon>eudicotyledons</taxon>
        <taxon>Gunneridae</taxon>
        <taxon>Pentapetalae</taxon>
        <taxon>asterids</taxon>
        <taxon>campanulids</taxon>
        <taxon>Asterales</taxon>
        <taxon>Asteraceae</taxon>
        <taxon>Asteroideae</taxon>
        <taxon>Anthemideae</taxon>
        <taxon>Anthemidinae</taxon>
        <taxon>Tanacetum</taxon>
    </lineage>
</organism>
<comment type="caution">
    <text evidence="2">The sequence shown here is derived from an EMBL/GenBank/DDBJ whole genome shotgun (WGS) entry which is preliminary data.</text>
</comment>
<dbReference type="Gene3D" id="3.80.10.10">
    <property type="entry name" value="Ribonuclease Inhibitor"/>
    <property type="match status" value="1"/>
</dbReference>
<dbReference type="AlphaFoldDB" id="A0A699I078"/>
<proteinExistence type="predicted"/>
<dbReference type="InterPro" id="IPR032675">
    <property type="entry name" value="LRR_dom_sf"/>
</dbReference>
<accession>A0A699I078</accession>
<dbReference type="Pfam" id="PF18511">
    <property type="entry name" value="F-box_5"/>
    <property type="match status" value="1"/>
</dbReference>
<evidence type="ECO:0000313" key="2">
    <source>
        <dbReference type="EMBL" id="GEY99085.1"/>
    </source>
</evidence>
<name>A0A699I078_TANCI</name>
<reference evidence="2" key="1">
    <citation type="journal article" date="2019" name="Sci. Rep.">
        <title>Draft genome of Tanacetum cinerariifolium, the natural source of mosquito coil.</title>
        <authorList>
            <person name="Yamashiro T."/>
            <person name="Shiraishi A."/>
            <person name="Satake H."/>
            <person name="Nakayama K."/>
        </authorList>
    </citation>
    <scope>NUCLEOTIDE SEQUENCE</scope>
</reference>
<feature type="non-terminal residue" evidence="2">
    <location>
        <position position="223"/>
    </location>
</feature>
<sequence length="223" mass="25160">MELVLDCVIPYIKESDDLNSVSLVSKNFFDIDSKTRKHVTVHVHFLPDPKRLSCRFPNLESLTLKSCSYGFGTADKCCIPVTPWILEIAVEFTRLKSLCIRNMVVSASDLKLLAKTRGGSLRSLEIRGCKMFSDDGLIDIASGVKFPSNIRALHIQELREASFPFLLPYLNQLRELDIECADLQPNCLCFLIQRCPRLEVLVTQDIGGDEVLQVIGQICKKLR</sequence>
<dbReference type="Gene3D" id="1.20.1280.50">
    <property type="match status" value="1"/>
</dbReference>